<dbReference type="SUPFAM" id="SSF51556">
    <property type="entry name" value="Metallo-dependent hydrolases"/>
    <property type="match status" value="1"/>
</dbReference>
<dbReference type="GO" id="GO:0006154">
    <property type="term" value="P:adenosine catabolic process"/>
    <property type="evidence" value="ECO:0007669"/>
    <property type="project" value="TreeGrafter"/>
</dbReference>
<evidence type="ECO:0000256" key="2">
    <source>
        <dbReference type="ARBA" id="ARBA00005058"/>
    </source>
</evidence>
<keyword evidence="7" id="KW-0862">Zinc</keyword>
<dbReference type="PANTHER" id="PTHR11409:SF42">
    <property type="entry name" value="ADENOSINE DEAMINASE-LIKE PROTEIN"/>
    <property type="match status" value="1"/>
</dbReference>
<sequence>MSQIDLDFIKKAPKIELHAHLNGCVRKETLEQFAKEKNLQLDFSCFDRKDNDGQFHVFGIISQTIKTLPDFRRVTKEMLEDFKLQNVIYLEIRTTPKQCENGSFTMEEYVNTILEVIKDHNQQKDQTMQVRLLLSIDRGRSQEHAQKVFNLMLKMHKEQPYVVGLDFSGNPEKNSFSDFIKYFQQCKQLNIKTTLHAAVIDGQQVIDETLQMIEFQPDRVGHFNFFNKQLYDRIIQKKIPIELCPTSNFFTKGLKDMSEHHFKDFFFQGHLVSLSTDDTGVFDTDSTQEHQKIIKTFNLNKEQFKQLLINSSNMIFDTQHKEYLQQQIQQYFEIYQESPN</sequence>
<dbReference type="eggNOG" id="KOG1097">
    <property type="taxonomic scope" value="Eukaryota"/>
</dbReference>
<dbReference type="InParanoid" id="I7MMM7"/>
<comment type="catalytic activity">
    <reaction evidence="9">
        <text>N(6)-methyl-AMP + H2O + H(+) = IMP + methylamine</text>
        <dbReference type="Rhea" id="RHEA:16001"/>
        <dbReference type="ChEBI" id="CHEBI:15377"/>
        <dbReference type="ChEBI" id="CHEBI:15378"/>
        <dbReference type="ChEBI" id="CHEBI:58053"/>
        <dbReference type="ChEBI" id="CHEBI:59338"/>
        <dbReference type="ChEBI" id="CHEBI:144842"/>
    </reaction>
    <physiologicalReaction direction="left-to-right" evidence="9">
        <dbReference type="Rhea" id="RHEA:16002"/>
    </physiologicalReaction>
</comment>
<dbReference type="STRING" id="312017.I7MMM7"/>
<name>I7MMM7_TETTS</name>
<dbReference type="OMA" id="RIGHACH"/>
<evidence type="ECO:0000256" key="4">
    <source>
        <dbReference type="ARBA" id="ARBA00022723"/>
    </source>
</evidence>
<evidence type="ECO:0000259" key="10">
    <source>
        <dbReference type="Pfam" id="PF00962"/>
    </source>
</evidence>
<feature type="domain" description="Adenosine deaminase" evidence="10">
    <location>
        <begin position="13"/>
        <end position="330"/>
    </location>
</feature>
<dbReference type="GO" id="GO:0009117">
    <property type="term" value="P:nucleotide metabolic process"/>
    <property type="evidence" value="ECO:0007669"/>
    <property type="project" value="UniProtKB-KW"/>
</dbReference>
<evidence type="ECO:0000256" key="9">
    <source>
        <dbReference type="ARBA" id="ARBA00048787"/>
    </source>
</evidence>
<keyword evidence="5" id="KW-0660">Purine salvage</keyword>
<protein>
    <submittedName>
        <fullName evidence="11">Adenosine/AMP deaminase</fullName>
    </submittedName>
</protein>
<dbReference type="GO" id="GO:0006166">
    <property type="term" value="P:purine ribonucleoside salvage"/>
    <property type="evidence" value="ECO:0007669"/>
    <property type="project" value="UniProtKB-KW"/>
</dbReference>
<dbReference type="KEGG" id="tet:TTHERM_00780760"/>
<dbReference type="GO" id="GO:0046872">
    <property type="term" value="F:metal ion binding"/>
    <property type="evidence" value="ECO:0007669"/>
    <property type="project" value="UniProtKB-KW"/>
</dbReference>
<dbReference type="GeneID" id="7830754"/>
<keyword evidence="12" id="KW-1185">Reference proteome</keyword>
<organism evidence="11 12">
    <name type="scientific">Tetrahymena thermophila (strain SB210)</name>
    <dbReference type="NCBI Taxonomy" id="312017"/>
    <lineage>
        <taxon>Eukaryota</taxon>
        <taxon>Sar</taxon>
        <taxon>Alveolata</taxon>
        <taxon>Ciliophora</taxon>
        <taxon>Intramacronucleata</taxon>
        <taxon>Oligohymenophorea</taxon>
        <taxon>Hymenostomatida</taxon>
        <taxon>Tetrahymenina</taxon>
        <taxon>Tetrahymenidae</taxon>
        <taxon>Tetrahymena</taxon>
    </lineage>
</organism>
<dbReference type="RefSeq" id="XP_001026232.1">
    <property type="nucleotide sequence ID" value="XM_001026232.1"/>
</dbReference>
<keyword evidence="6" id="KW-0378">Hydrolase</keyword>
<keyword evidence="8" id="KW-0546">Nucleotide metabolism</keyword>
<dbReference type="HOGENOM" id="CLU_039228_3_0_1"/>
<dbReference type="OrthoDB" id="272271at2759"/>
<dbReference type="Gene3D" id="3.20.20.140">
    <property type="entry name" value="Metal-dependent hydrolases"/>
    <property type="match status" value="1"/>
</dbReference>
<evidence type="ECO:0000313" key="12">
    <source>
        <dbReference type="Proteomes" id="UP000009168"/>
    </source>
</evidence>
<evidence type="ECO:0000256" key="6">
    <source>
        <dbReference type="ARBA" id="ARBA00022801"/>
    </source>
</evidence>
<evidence type="ECO:0000256" key="5">
    <source>
        <dbReference type="ARBA" id="ARBA00022726"/>
    </source>
</evidence>
<dbReference type="GO" id="GO:0046103">
    <property type="term" value="P:inosine biosynthetic process"/>
    <property type="evidence" value="ECO:0007669"/>
    <property type="project" value="TreeGrafter"/>
</dbReference>
<dbReference type="InterPro" id="IPR006330">
    <property type="entry name" value="Ado/ade_deaminase"/>
</dbReference>
<evidence type="ECO:0000256" key="3">
    <source>
        <dbReference type="ARBA" id="ARBA00006676"/>
    </source>
</evidence>
<comment type="pathway">
    <text evidence="2">Purine metabolism; purine nucleoside salvage.</text>
</comment>
<reference evidence="12" key="1">
    <citation type="journal article" date="2006" name="PLoS Biol.">
        <title>Macronuclear genome sequence of the ciliate Tetrahymena thermophila, a model eukaryote.</title>
        <authorList>
            <person name="Eisen J.A."/>
            <person name="Coyne R.S."/>
            <person name="Wu M."/>
            <person name="Wu D."/>
            <person name="Thiagarajan M."/>
            <person name="Wortman J.R."/>
            <person name="Badger J.H."/>
            <person name="Ren Q."/>
            <person name="Amedeo P."/>
            <person name="Jones K.M."/>
            <person name="Tallon L.J."/>
            <person name="Delcher A.L."/>
            <person name="Salzberg S.L."/>
            <person name="Silva J.C."/>
            <person name="Haas B.J."/>
            <person name="Majoros W.H."/>
            <person name="Farzad M."/>
            <person name="Carlton J.M."/>
            <person name="Smith R.K. Jr."/>
            <person name="Garg J."/>
            <person name="Pearlman R.E."/>
            <person name="Karrer K.M."/>
            <person name="Sun L."/>
            <person name="Manning G."/>
            <person name="Elde N.C."/>
            <person name="Turkewitz A.P."/>
            <person name="Asai D.J."/>
            <person name="Wilkes D.E."/>
            <person name="Wang Y."/>
            <person name="Cai H."/>
            <person name="Collins K."/>
            <person name="Stewart B.A."/>
            <person name="Lee S.R."/>
            <person name="Wilamowska K."/>
            <person name="Weinberg Z."/>
            <person name="Ruzzo W.L."/>
            <person name="Wloga D."/>
            <person name="Gaertig J."/>
            <person name="Frankel J."/>
            <person name="Tsao C.-C."/>
            <person name="Gorovsky M.A."/>
            <person name="Keeling P.J."/>
            <person name="Waller R.F."/>
            <person name="Patron N.J."/>
            <person name="Cherry J.M."/>
            <person name="Stover N.A."/>
            <person name="Krieger C.J."/>
            <person name="del Toro C."/>
            <person name="Ryder H.F."/>
            <person name="Williamson S.C."/>
            <person name="Barbeau R.A."/>
            <person name="Hamilton E.P."/>
            <person name="Orias E."/>
        </authorList>
    </citation>
    <scope>NUCLEOTIDE SEQUENCE [LARGE SCALE GENOMIC DNA]</scope>
    <source>
        <strain evidence="12">SB210</strain>
    </source>
</reference>
<dbReference type="PANTHER" id="PTHR11409">
    <property type="entry name" value="ADENOSINE DEAMINASE"/>
    <property type="match status" value="1"/>
</dbReference>
<dbReference type="Pfam" id="PF00962">
    <property type="entry name" value="A_deaminase"/>
    <property type="match status" value="1"/>
</dbReference>
<dbReference type="UniPathway" id="UPA00606"/>
<comment type="similarity">
    <text evidence="3">Belongs to the metallo-dependent hydrolases superfamily. Adenosine and AMP deaminases family.</text>
</comment>
<keyword evidence="4" id="KW-0479">Metal-binding</keyword>
<dbReference type="InterPro" id="IPR032466">
    <property type="entry name" value="Metal_Hydrolase"/>
</dbReference>
<evidence type="ECO:0000256" key="7">
    <source>
        <dbReference type="ARBA" id="ARBA00022833"/>
    </source>
</evidence>
<gene>
    <name evidence="11" type="ORF">TTHERM_00780760</name>
</gene>
<dbReference type="InterPro" id="IPR001365">
    <property type="entry name" value="A_deaminase_dom"/>
</dbReference>
<proteinExistence type="inferred from homology"/>
<dbReference type="AlphaFoldDB" id="I7MMM7"/>
<evidence type="ECO:0000256" key="8">
    <source>
        <dbReference type="ARBA" id="ARBA00023080"/>
    </source>
</evidence>
<dbReference type="GO" id="GO:0004000">
    <property type="term" value="F:adenosine deaminase activity"/>
    <property type="evidence" value="ECO:0007669"/>
    <property type="project" value="TreeGrafter"/>
</dbReference>
<evidence type="ECO:0000256" key="1">
    <source>
        <dbReference type="ARBA" id="ARBA00001947"/>
    </source>
</evidence>
<evidence type="ECO:0000313" key="11">
    <source>
        <dbReference type="EMBL" id="EAS05987.1"/>
    </source>
</evidence>
<accession>I7MMM7</accession>
<comment type="cofactor">
    <cofactor evidence="1">
        <name>Zn(2+)</name>
        <dbReference type="ChEBI" id="CHEBI:29105"/>
    </cofactor>
</comment>
<dbReference type="EMBL" id="GG662313">
    <property type="protein sequence ID" value="EAS05987.1"/>
    <property type="molecule type" value="Genomic_DNA"/>
</dbReference>
<dbReference type="Proteomes" id="UP000009168">
    <property type="component" value="Unassembled WGS sequence"/>
</dbReference>